<dbReference type="OMA" id="IHITLSC"/>
<dbReference type="AlphaFoldDB" id="A0A5N6E1C5"/>
<dbReference type="Proteomes" id="UP000326532">
    <property type="component" value="Unassembled WGS sequence"/>
</dbReference>
<dbReference type="EMBL" id="ML734939">
    <property type="protein sequence ID" value="KAB8211159.1"/>
    <property type="molecule type" value="Genomic_DNA"/>
</dbReference>
<dbReference type="VEuPathDB" id="FungiDB:BDV34DRAFT_185263"/>
<evidence type="ECO:0000256" key="1">
    <source>
        <dbReference type="SAM" id="MobiDB-lite"/>
    </source>
</evidence>
<keyword evidence="3" id="KW-1185">Reference proteome</keyword>
<proteinExistence type="predicted"/>
<organism evidence="2 3">
    <name type="scientific">Aspergillus parasiticus</name>
    <dbReference type="NCBI Taxonomy" id="5067"/>
    <lineage>
        <taxon>Eukaryota</taxon>
        <taxon>Fungi</taxon>
        <taxon>Dikarya</taxon>
        <taxon>Ascomycota</taxon>
        <taxon>Pezizomycotina</taxon>
        <taxon>Eurotiomycetes</taxon>
        <taxon>Eurotiomycetidae</taxon>
        <taxon>Eurotiales</taxon>
        <taxon>Aspergillaceae</taxon>
        <taxon>Aspergillus</taxon>
        <taxon>Aspergillus subgen. Circumdati</taxon>
    </lineage>
</organism>
<evidence type="ECO:0000313" key="3">
    <source>
        <dbReference type="Proteomes" id="UP000326532"/>
    </source>
</evidence>
<sequence length="498" mass="55390">MSSASKENLHGAMKGGETTDRWDVLVSYDQGKLQKYLKAAWAKTHRVASAEFKVITMIAGHEFEEDFKLTIEDPTLEFYQGSNEARARLTMDISGTSTSKQFPDEPLTIDRGNFSLQVTLPVKAIHGDGGGIIAKEDVLHFEDEKVSSFHITFHFANDENDWKIIDKKPTNAGDPGSKDKQKEALQSARTKIENHFHDLSGDELISLSIAEVSNDKHKSASDLLTPKSFSLASQDGVLNVFINTKGSGRGPGADTREFQLKRGVHYTPIPSGYGASIVISRYIIVEKFLLAEIRKSASAAHLTGSDGVQEKGGVGSGDDKTGALFEMKYSKSLTTAAEWHNYGSIQLESEGLSIDFDQYPLHLEIKDDSSLKTKYSWQWNCKGTLDYYEIISTPRGGHVQPFHPKYDVSIKDNSTELATLHDDMISWNIKFGKENQPDGTKGDQNIQANLKLYEYDLKLPDLDYFRTTNIFAPGKHMIDAKDMMFPYDLIILGDLAGP</sequence>
<gene>
    <name evidence="2" type="ORF">BDV34DRAFT_185263</name>
</gene>
<accession>A0A5N6E1C5</accession>
<reference evidence="2 3" key="1">
    <citation type="submission" date="2019-04" db="EMBL/GenBank/DDBJ databases">
        <title>Fungal friends and foes A comparative genomics study of 23 Aspergillus species from section Flavi.</title>
        <authorList>
            <consortium name="DOE Joint Genome Institute"/>
            <person name="Kjaerbolling I."/>
            <person name="Vesth T.C."/>
            <person name="Frisvad J.C."/>
            <person name="Nybo J.L."/>
            <person name="Theobald S."/>
            <person name="Kildgaard S."/>
            <person name="Petersen T.I."/>
            <person name="Kuo A."/>
            <person name="Sato A."/>
            <person name="Lyhne E.K."/>
            <person name="Kogle M.E."/>
            <person name="Wiebenga A."/>
            <person name="Kun R.S."/>
            <person name="Lubbers R.J."/>
            <person name="Makela M.R."/>
            <person name="Barry K."/>
            <person name="Chovatia M."/>
            <person name="Clum A."/>
            <person name="Daum C."/>
            <person name="Haridas S."/>
            <person name="He G."/>
            <person name="LaButti K."/>
            <person name="Lipzen A."/>
            <person name="Mondo S."/>
            <person name="Pangilinan J."/>
            <person name="Riley R."/>
            <person name="Salamov A."/>
            <person name="Simmons B.A."/>
            <person name="Magnuson J.K."/>
            <person name="Henrissat B."/>
            <person name="Mortensen U.H."/>
            <person name="Larsen T.O."/>
            <person name="De vries R.P."/>
            <person name="Grigoriev I.V."/>
            <person name="Machida M."/>
            <person name="Baker S.E."/>
            <person name="Andersen M.R."/>
        </authorList>
    </citation>
    <scope>NUCLEOTIDE SEQUENCE [LARGE SCALE GENOMIC DNA]</scope>
    <source>
        <strain evidence="2 3">CBS 117618</strain>
    </source>
</reference>
<name>A0A5N6E1C5_ASPPA</name>
<evidence type="ECO:0000313" key="2">
    <source>
        <dbReference type="EMBL" id="KAB8211159.1"/>
    </source>
</evidence>
<protein>
    <submittedName>
        <fullName evidence="2">Uncharacterized protein</fullName>
    </submittedName>
</protein>
<feature type="region of interest" description="Disordered" evidence="1">
    <location>
        <begin position="166"/>
        <end position="187"/>
    </location>
</feature>